<evidence type="ECO:0000313" key="4">
    <source>
        <dbReference type="Proteomes" id="UP000308133"/>
    </source>
</evidence>
<dbReference type="InterPro" id="IPR017795">
    <property type="entry name" value="ABBA_NscD-like"/>
</dbReference>
<dbReference type="InterPro" id="IPR033964">
    <property type="entry name" value="ABBA"/>
</dbReference>
<dbReference type="GO" id="GO:0016765">
    <property type="term" value="F:transferase activity, transferring alkyl or aryl (other than methyl) groups"/>
    <property type="evidence" value="ECO:0007669"/>
    <property type="project" value="InterPro"/>
</dbReference>
<dbReference type="GO" id="GO:0009820">
    <property type="term" value="P:alkaloid metabolic process"/>
    <property type="evidence" value="ECO:0007669"/>
    <property type="project" value="InterPro"/>
</dbReference>
<dbReference type="SFLD" id="SFLDS00036">
    <property type="entry name" value="Aromatic_Prenyltransferase"/>
    <property type="match status" value="1"/>
</dbReference>
<evidence type="ECO:0000256" key="1">
    <source>
        <dbReference type="ARBA" id="ARBA00010209"/>
    </source>
</evidence>
<dbReference type="PANTHER" id="PTHR40627">
    <property type="entry name" value="INDOLE PRENYLTRANSFERASE TDIB-RELATED"/>
    <property type="match status" value="1"/>
</dbReference>
<organism evidence="3 4">
    <name type="scientific">Elsinoe australis</name>
    <dbReference type="NCBI Taxonomy" id="40998"/>
    <lineage>
        <taxon>Eukaryota</taxon>
        <taxon>Fungi</taxon>
        <taxon>Dikarya</taxon>
        <taxon>Ascomycota</taxon>
        <taxon>Pezizomycotina</taxon>
        <taxon>Dothideomycetes</taxon>
        <taxon>Dothideomycetidae</taxon>
        <taxon>Myriangiales</taxon>
        <taxon>Elsinoaceae</taxon>
        <taxon>Elsinoe</taxon>
    </lineage>
</organism>
<proteinExistence type="inferred from homology"/>
<keyword evidence="2" id="KW-0808">Transferase</keyword>
<comment type="caution">
    <text evidence="3">The sequence shown here is derived from an EMBL/GenBank/DDBJ whole genome shotgun (WGS) entry which is preliminary data.</text>
</comment>
<gene>
    <name evidence="3" type="ORF">C1H76_1468</name>
</gene>
<dbReference type="PANTHER" id="PTHR40627:SF4">
    <property type="entry name" value="PRENYLTRANSFERASE ASQH1-RELATED"/>
    <property type="match status" value="1"/>
</dbReference>
<dbReference type="Pfam" id="PF11991">
    <property type="entry name" value="Trp_DMAT"/>
    <property type="match status" value="1"/>
</dbReference>
<protein>
    <submittedName>
        <fullName evidence="3">4-O-dimethylallyl-L-tyrosine synthase-like protein</fullName>
    </submittedName>
</protein>
<name>A0A4U7BDE4_9PEZI</name>
<dbReference type="Proteomes" id="UP000308133">
    <property type="component" value="Unassembled WGS sequence"/>
</dbReference>
<dbReference type="AlphaFoldDB" id="A0A4U7BDE4"/>
<sequence length="374" mass="42078">MAANSSFDFWQSKIGTPLAILLLKAGYNLETQYAHMQFFLNCTVPALGPACSPSGNILPWQSFMTDDHTPVELSWEWGHTGEDPSIRYALEPIGFSAHGCLGSSNLQASRDLIKQLQRTVPNLDLRCYNHYAERLLADNHIPDSQQTALRGESPAETSSSFFIAYDLRRKGPMTVKAYFLPSIRANQCKVSNFDLIVQAIRSLPETRAGAFQALELLTEFTQKDTLGSALECDILSIDCVPEESARLKIYLRSRCTSFDSVKSIMTLGGRIQSPENERAFRDLLELWQALFFPGKPKAINTGEELQPCAHRTAGILYYFDFSKTNPKPVPKVYLPVRHYGKSDYLVATALCTYMERRAKQQEAHQYLSALEEIL</sequence>
<dbReference type="EMBL" id="PTQR01000013">
    <property type="protein sequence ID" value="TKX26504.1"/>
    <property type="molecule type" value="Genomic_DNA"/>
</dbReference>
<dbReference type="CDD" id="cd13929">
    <property type="entry name" value="PT-DMATS_CymD"/>
    <property type="match status" value="1"/>
</dbReference>
<dbReference type="NCBIfam" id="TIGR03429">
    <property type="entry name" value="arom_pren_DMATS"/>
    <property type="match status" value="1"/>
</dbReference>
<evidence type="ECO:0000256" key="2">
    <source>
        <dbReference type="ARBA" id="ARBA00022679"/>
    </source>
</evidence>
<evidence type="ECO:0000313" key="3">
    <source>
        <dbReference type="EMBL" id="TKX26504.1"/>
    </source>
</evidence>
<reference evidence="3 4" key="1">
    <citation type="submission" date="2018-02" db="EMBL/GenBank/DDBJ databases">
        <title>Draft genome sequences of Elsinoe sp., causing black scab on jojoba.</title>
        <authorList>
            <person name="Stodart B."/>
            <person name="Jeffress S."/>
            <person name="Ash G."/>
            <person name="Arun Chinnappa K."/>
        </authorList>
    </citation>
    <scope>NUCLEOTIDE SEQUENCE [LARGE SCALE GENOMIC DNA]</scope>
    <source>
        <strain evidence="3 4">Hillstone_2</strain>
    </source>
</reference>
<comment type="similarity">
    <text evidence="1">Belongs to the tryptophan dimethylallyltransferase family.</text>
</comment>
<accession>A0A4U7BDE4</accession>